<keyword evidence="2" id="KW-0812">Transmembrane</keyword>
<dbReference type="EMBL" id="FOWC01000003">
    <property type="protein sequence ID" value="SFO88836.1"/>
    <property type="molecule type" value="Genomic_DNA"/>
</dbReference>
<keyword evidence="2" id="KW-0472">Membrane</keyword>
<accession>A0A1I5KW27</accession>
<evidence type="ECO:0000256" key="1">
    <source>
        <dbReference type="SAM" id="MobiDB-lite"/>
    </source>
</evidence>
<proteinExistence type="predicted"/>
<feature type="region of interest" description="Disordered" evidence="1">
    <location>
        <begin position="85"/>
        <end position="116"/>
    </location>
</feature>
<sequence length="187" mass="21060">MDTLAHLVMTWGIGTLFMTALVFGFFPTFVVNVLARIYPKGHPRRDELIAELRDVPRREQLIWVAEQFATLLFDGVPARVQNAVRKRRQARSGQRIESEDGEAGPGDGPKNPLTLGAKKFRNNEIHLPDLLENRAELVHMMSSGEDIPATLRASMLEARGRFAEIAEIHGNVHFHSPERGRDEGRES</sequence>
<dbReference type="AlphaFoldDB" id="A0A1I5KW27"/>
<name>A0A1I5KW27_9PSEU</name>
<feature type="transmembrane region" description="Helical" evidence="2">
    <location>
        <begin position="12"/>
        <end position="35"/>
    </location>
</feature>
<protein>
    <submittedName>
        <fullName evidence="3">Uncharacterized protein</fullName>
    </submittedName>
</protein>
<evidence type="ECO:0000256" key="2">
    <source>
        <dbReference type="SAM" id="Phobius"/>
    </source>
</evidence>
<dbReference type="OrthoDB" id="4963037at2"/>
<reference evidence="3 4" key="1">
    <citation type="submission" date="2016-10" db="EMBL/GenBank/DDBJ databases">
        <authorList>
            <person name="de Groot N.N."/>
        </authorList>
    </citation>
    <scope>NUCLEOTIDE SEQUENCE [LARGE SCALE GENOMIC DNA]</scope>
    <source>
        <strain evidence="3 4">DSM 44637</strain>
    </source>
</reference>
<gene>
    <name evidence="3" type="ORF">SAMN05421854_103346</name>
</gene>
<evidence type="ECO:0000313" key="4">
    <source>
        <dbReference type="Proteomes" id="UP000199137"/>
    </source>
</evidence>
<evidence type="ECO:0000313" key="3">
    <source>
        <dbReference type="EMBL" id="SFO88836.1"/>
    </source>
</evidence>
<dbReference type="RefSeq" id="WP_143132437.1">
    <property type="nucleotide sequence ID" value="NZ_FOWC01000003.1"/>
</dbReference>
<organism evidence="3 4">
    <name type="scientific">Amycolatopsis rubida</name>
    <dbReference type="NCBI Taxonomy" id="112413"/>
    <lineage>
        <taxon>Bacteria</taxon>
        <taxon>Bacillati</taxon>
        <taxon>Actinomycetota</taxon>
        <taxon>Actinomycetes</taxon>
        <taxon>Pseudonocardiales</taxon>
        <taxon>Pseudonocardiaceae</taxon>
        <taxon>Amycolatopsis</taxon>
    </lineage>
</organism>
<dbReference type="Proteomes" id="UP000199137">
    <property type="component" value="Unassembled WGS sequence"/>
</dbReference>
<keyword evidence="2" id="KW-1133">Transmembrane helix</keyword>